<accession>A0A8S4RL81</accession>
<comment type="caution">
    <text evidence="1">The sequence shown here is derived from an EMBL/GenBank/DDBJ whole genome shotgun (WGS) entry which is preliminary data.</text>
</comment>
<sequence>MGLLRRLRIDRAIPNDIKHFEGSYERVMTYVTRSLTMGLLRRFRYTKRAMERAIPNDIKRFVGSYELPTNDLRSAVDVMTDW</sequence>
<protein>
    <submittedName>
        <fullName evidence="1">Jg8592 protein</fullName>
    </submittedName>
</protein>
<proteinExistence type="predicted"/>
<dbReference type="Proteomes" id="UP000838756">
    <property type="component" value="Unassembled WGS sequence"/>
</dbReference>
<reference evidence="1" key="1">
    <citation type="submission" date="2022-03" db="EMBL/GenBank/DDBJ databases">
        <authorList>
            <person name="Lindestad O."/>
        </authorList>
    </citation>
    <scope>NUCLEOTIDE SEQUENCE</scope>
</reference>
<keyword evidence="2" id="KW-1185">Reference proteome</keyword>
<organism evidence="1 2">
    <name type="scientific">Pararge aegeria aegeria</name>
    <dbReference type="NCBI Taxonomy" id="348720"/>
    <lineage>
        <taxon>Eukaryota</taxon>
        <taxon>Metazoa</taxon>
        <taxon>Ecdysozoa</taxon>
        <taxon>Arthropoda</taxon>
        <taxon>Hexapoda</taxon>
        <taxon>Insecta</taxon>
        <taxon>Pterygota</taxon>
        <taxon>Neoptera</taxon>
        <taxon>Endopterygota</taxon>
        <taxon>Lepidoptera</taxon>
        <taxon>Glossata</taxon>
        <taxon>Ditrysia</taxon>
        <taxon>Papilionoidea</taxon>
        <taxon>Nymphalidae</taxon>
        <taxon>Satyrinae</taxon>
        <taxon>Satyrini</taxon>
        <taxon>Parargina</taxon>
        <taxon>Pararge</taxon>
    </lineage>
</organism>
<evidence type="ECO:0000313" key="1">
    <source>
        <dbReference type="EMBL" id="CAH2236842.1"/>
    </source>
</evidence>
<evidence type="ECO:0000313" key="2">
    <source>
        <dbReference type="Proteomes" id="UP000838756"/>
    </source>
</evidence>
<dbReference type="AlphaFoldDB" id="A0A8S4RL81"/>
<name>A0A8S4RL81_9NEOP</name>
<gene>
    <name evidence="1" type="primary">jg8592</name>
    <name evidence="1" type="ORF">PAEG_LOCUS14179</name>
</gene>
<dbReference type="EMBL" id="CAKXAJ010025223">
    <property type="protein sequence ID" value="CAH2236842.1"/>
    <property type="molecule type" value="Genomic_DNA"/>
</dbReference>